<dbReference type="GO" id="GO:0006264">
    <property type="term" value="P:mitochondrial DNA replication"/>
    <property type="evidence" value="ECO:0007669"/>
    <property type="project" value="TreeGrafter"/>
</dbReference>
<accession>A0AAV5VHX0</accession>
<proteinExistence type="predicted"/>
<dbReference type="InterPro" id="IPR011344">
    <property type="entry name" value="ssDNA-bd"/>
</dbReference>
<dbReference type="Pfam" id="PF00436">
    <property type="entry name" value="SSB"/>
    <property type="match status" value="1"/>
</dbReference>
<keyword evidence="4" id="KW-1185">Reference proteome</keyword>
<organism evidence="3 4">
    <name type="scientific">Pristionchus fissidentatus</name>
    <dbReference type="NCBI Taxonomy" id="1538716"/>
    <lineage>
        <taxon>Eukaryota</taxon>
        <taxon>Metazoa</taxon>
        <taxon>Ecdysozoa</taxon>
        <taxon>Nematoda</taxon>
        <taxon>Chromadorea</taxon>
        <taxon>Rhabditida</taxon>
        <taxon>Rhabditina</taxon>
        <taxon>Diplogasteromorpha</taxon>
        <taxon>Diplogasteroidea</taxon>
        <taxon>Neodiplogasteridae</taxon>
        <taxon>Pristionchus</taxon>
    </lineage>
</organism>
<evidence type="ECO:0000313" key="4">
    <source>
        <dbReference type="Proteomes" id="UP001432322"/>
    </source>
</evidence>
<dbReference type="Proteomes" id="UP001432322">
    <property type="component" value="Unassembled WGS sequence"/>
</dbReference>
<dbReference type="GO" id="GO:0042645">
    <property type="term" value="C:mitochondrial nucleoid"/>
    <property type="evidence" value="ECO:0007669"/>
    <property type="project" value="TreeGrafter"/>
</dbReference>
<dbReference type="PANTHER" id="PTHR10302:SF0">
    <property type="entry name" value="SINGLE-STRANDED DNA-BINDING PROTEIN, MITOCHONDRIAL"/>
    <property type="match status" value="1"/>
</dbReference>
<evidence type="ECO:0000256" key="2">
    <source>
        <dbReference type="PROSITE-ProRule" id="PRU00252"/>
    </source>
</evidence>
<feature type="non-terminal residue" evidence="3">
    <location>
        <position position="1"/>
    </location>
</feature>
<dbReference type="AlphaFoldDB" id="A0AAV5VHX0"/>
<dbReference type="Gene3D" id="2.40.50.140">
    <property type="entry name" value="Nucleic acid-binding proteins"/>
    <property type="match status" value="1"/>
</dbReference>
<dbReference type="PROSITE" id="PS50935">
    <property type="entry name" value="SSB"/>
    <property type="match status" value="1"/>
</dbReference>
<dbReference type="NCBIfam" id="TIGR00621">
    <property type="entry name" value="ssb"/>
    <property type="match status" value="1"/>
</dbReference>
<dbReference type="SUPFAM" id="SSF50249">
    <property type="entry name" value="Nucleic acid-binding proteins"/>
    <property type="match status" value="1"/>
</dbReference>
<dbReference type="InterPro" id="IPR012340">
    <property type="entry name" value="NA-bd_OB-fold"/>
</dbReference>
<keyword evidence="1 2" id="KW-0238">DNA-binding</keyword>
<dbReference type="CDD" id="cd04496">
    <property type="entry name" value="SSB_OBF"/>
    <property type="match status" value="1"/>
</dbReference>
<reference evidence="3" key="1">
    <citation type="submission" date="2023-10" db="EMBL/GenBank/DDBJ databases">
        <title>Genome assembly of Pristionchus species.</title>
        <authorList>
            <person name="Yoshida K."/>
            <person name="Sommer R.J."/>
        </authorList>
    </citation>
    <scope>NUCLEOTIDE SEQUENCE</scope>
    <source>
        <strain evidence="3">RS5133</strain>
    </source>
</reference>
<dbReference type="EMBL" id="BTSY01000003">
    <property type="protein sequence ID" value="GMT17798.1"/>
    <property type="molecule type" value="Genomic_DNA"/>
</dbReference>
<sequence length="168" mass="18338">LFRMLRSALSVSGRVASSGVRALSNSSVANAKPSKEEVSEVFQDNAASSRRHAFSLNRVELIGGVAEMPRKMVAKNGKDYVMFNVITNLRNKTSTGEVVDRADRHSVTAFGRLAEIVEEKVAKGTRVLVHGRLHQSGGVLQEDGNRTPRQTYVQAETVQLLAKGGDRF</sequence>
<comment type="caution">
    <text evidence="3">The sequence shown here is derived from an EMBL/GenBank/DDBJ whole genome shotgun (WGS) entry which is preliminary data.</text>
</comment>
<dbReference type="PANTHER" id="PTHR10302">
    <property type="entry name" value="SINGLE-STRANDED DNA-BINDING PROTEIN"/>
    <property type="match status" value="1"/>
</dbReference>
<evidence type="ECO:0000256" key="1">
    <source>
        <dbReference type="ARBA" id="ARBA00023125"/>
    </source>
</evidence>
<gene>
    <name evidence="3" type="ORF">PFISCL1PPCAC_9095</name>
</gene>
<name>A0AAV5VHX0_9BILA</name>
<dbReference type="InterPro" id="IPR000424">
    <property type="entry name" value="Primosome_PriB/ssb"/>
</dbReference>
<protein>
    <submittedName>
        <fullName evidence="3">Uncharacterized protein</fullName>
    </submittedName>
</protein>
<dbReference type="GO" id="GO:0003697">
    <property type="term" value="F:single-stranded DNA binding"/>
    <property type="evidence" value="ECO:0007669"/>
    <property type="project" value="InterPro"/>
</dbReference>
<evidence type="ECO:0000313" key="3">
    <source>
        <dbReference type="EMBL" id="GMT17798.1"/>
    </source>
</evidence>